<dbReference type="RefSeq" id="WP_313912806.1">
    <property type="nucleotide sequence ID" value="NZ_CP135076.1"/>
</dbReference>
<gene>
    <name evidence="2" type="ORF">RPR59_07875</name>
</gene>
<evidence type="ECO:0000256" key="1">
    <source>
        <dbReference type="SAM" id="MobiDB-lite"/>
    </source>
</evidence>
<name>A0ABZ0B4T9_9SPHN</name>
<feature type="region of interest" description="Disordered" evidence="1">
    <location>
        <begin position="374"/>
        <end position="396"/>
    </location>
</feature>
<accession>A0ABZ0B4T9</accession>
<sequence length="396" mass="43918">MVQLFGRAMTRREVAETSGMLSQYAGVRLMTLGDGLERGIRMLEFRTGTGLRFTVLVDRALDIADCEHKGRAVGWHSPAGFRNAFLHEYEGEGGLAWLRSFSGLIVTCGLDHTLFMDDDDAGHYVYGPREKISSSLHGRIGTIPARLTGYGERWDGDRCFLWCEGVVQQSTVFGEDLHLIRRIEAEVGSDEIHLHDRVVNHGFYRTPHMLVYHINVGHPVVAEGSRYLAPVKDVVWAAHAGDAYRKQGVGYRTLPAPQRDFHEQVWQHDIAADGNGAVPVALVNDALGFGVQVETRKNQFPCQFEWQNLQAGQYALGIEPSTNHVLGKPFAKDRGELIWLEHGEERRYDTVFSILDSTDAIAAAEARITGLAQQPEADFPEPSGNFPPIGGREAGA</sequence>
<dbReference type="EMBL" id="CP135076">
    <property type="protein sequence ID" value="WNO52400.1"/>
    <property type="molecule type" value="Genomic_DNA"/>
</dbReference>
<protein>
    <submittedName>
        <fullName evidence="2">Aldose 1-epimerase family protein</fullName>
    </submittedName>
</protein>
<evidence type="ECO:0000313" key="3">
    <source>
        <dbReference type="Proteomes" id="UP001302249"/>
    </source>
</evidence>
<dbReference type="Proteomes" id="UP001302249">
    <property type="component" value="Chromosome"/>
</dbReference>
<organism evidence="2 3">
    <name type="scientific">Stakelama saccharophila</name>
    <dbReference type="NCBI Taxonomy" id="3075605"/>
    <lineage>
        <taxon>Bacteria</taxon>
        <taxon>Pseudomonadati</taxon>
        <taxon>Pseudomonadota</taxon>
        <taxon>Alphaproteobacteria</taxon>
        <taxon>Sphingomonadales</taxon>
        <taxon>Sphingomonadaceae</taxon>
        <taxon>Stakelama</taxon>
    </lineage>
</organism>
<dbReference type="CDD" id="cd09023">
    <property type="entry name" value="Aldose_epim_Ec_c4013"/>
    <property type="match status" value="1"/>
</dbReference>
<evidence type="ECO:0000313" key="2">
    <source>
        <dbReference type="EMBL" id="WNO52400.1"/>
    </source>
</evidence>
<proteinExistence type="predicted"/>
<keyword evidence="3" id="KW-1185">Reference proteome</keyword>
<dbReference type="Gene3D" id="2.70.98.10">
    <property type="match status" value="1"/>
</dbReference>
<reference evidence="2 3" key="1">
    <citation type="submission" date="2023-09" db="EMBL/GenBank/DDBJ databases">
        <authorList>
            <person name="Rey-Velasco X."/>
        </authorList>
    </citation>
    <scope>NUCLEOTIDE SEQUENCE [LARGE SCALE GENOMIC DNA]</scope>
    <source>
        <strain evidence="2 3">W311</strain>
    </source>
</reference>
<dbReference type="Pfam" id="PF14486">
    <property type="entry name" value="DUF4432"/>
    <property type="match status" value="1"/>
</dbReference>
<dbReference type="InterPro" id="IPR027839">
    <property type="entry name" value="DUF4432"/>
</dbReference>
<dbReference type="InterPro" id="IPR014718">
    <property type="entry name" value="GH-type_carb-bd"/>
</dbReference>